<dbReference type="STRING" id="57704.SAMN04489793_1107"/>
<gene>
    <name evidence="2" type="ORF">SAMN04489793_1107</name>
</gene>
<keyword evidence="1" id="KW-0472">Membrane</keyword>
<dbReference type="EMBL" id="FNSA01000003">
    <property type="protein sequence ID" value="SEB92144.1"/>
    <property type="molecule type" value="Genomic_DNA"/>
</dbReference>
<keyword evidence="1" id="KW-0812">Transmembrane</keyword>
<dbReference type="OrthoDB" id="4570424at2"/>
<feature type="transmembrane region" description="Helical" evidence="1">
    <location>
        <begin position="40"/>
        <end position="62"/>
    </location>
</feature>
<keyword evidence="1" id="KW-1133">Transmembrane helix</keyword>
<protein>
    <submittedName>
        <fullName evidence="2">Uncharacterized protein</fullName>
    </submittedName>
</protein>
<dbReference type="Proteomes" id="UP000182241">
    <property type="component" value="Unassembled WGS sequence"/>
</dbReference>
<evidence type="ECO:0000313" key="2">
    <source>
        <dbReference type="EMBL" id="SEB92144.1"/>
    </source>
</evidence>
<evidence type="ECO:0000256" key="1">
    <source>
        <dbReference type="SAM" id="Phobius"/>
    </source>
</evidence>
<sequence>MGKLVSGAVSVSIALFAIGLIAIAALFLTPLLADGTTAPTWVYALTPLAPVGFLVGVIAVILGGRAGDGEPRP</sequence>
<keyword evidence="3" id="KW-1185">Reference proteome</keyword>
<reference evidence="3" key="1">
    <citation type="submission" date="2016-10" db="EMBL/GenBank/DDBJ databases">
        <authorList>
            <person name="Varghese N."/>
            <person name="Submissions S."/>
        </authorList>
    </citation>
    <scope>NUCLEOTIDE SEQUENCE [LARGE SCALE GENOMIC DNA]</scope>
    <source>
        <strain evidence="3">DSM 44234</strain>
    </source>
</reference>
<organism evidence="2 3">
    <name type="scientific">Tsukamurella tyrosinosolvens</name>
    <dbReference type="NCBI Taxonomy" id="57704"/>
    <lineage>
        <taxon>Bacteria</taxon>
        <taxon>Bacillati</taxon>
        <taxon>Actinomycetota</taxon>
        <taxon>Actinomycetes</taxon>
        <taxon>Mycobacteriales</taxon>
        <taxon>Tsukamurellaceae</taxon>
        <taxon>Tsukamurella</taxon>
    </lineage>
</organism>
<feature type="transmembrane region" description="Helical" evidence="1">
    <location>
        <begin position="7"/>
        <end position="28"/>
    </location>
</feature>
<dbReference type="RefSeq" id="WP_068524121.1">
    <property type="nucleotide sequence ID" value="NZ_CP070357.1"/>
</dbReference>
<accession>A0A1H4NAR1</accession>
<dbReference type="AlphaFoldDB" id="A0A1H4NAR1"/>
<evidence type="ECO:0000313" key="3">
    <source>
        <dbReference type="Proteomes" id="UP000182241"/>
    </source>
</evidence>
<name>A0A1H4NAR1_TSUTY</name>
<proteinExistence type="predicted"/>
<dbReference type="GeneID" id="300995326"/>